<dbReference type="GO" id="GO:0008973">
    <property type="term" value="F:phosphopentomutase activity"/>
    <property type="evidence" value="ECO:0007669"/>
    <property type="project" value="UniProtKB-UniRule"/>
</dbReference>
<dbReference type="GO" id="GO:0030145">
    <property type="term" value="F:manganese ion binding"/>
    <property type="evidence" value="ECO:0007669"/>
    <property type="project" value="UniProtKB-UniRule"/>
</dbReference>
<evidence type="ECO:0000256" key="4">
    <source>
        <dbReference type="HAMAP-Rule" id="MF_00740"/>
    </source>
</evidence>
<dbReference type="GO" id="GO:0006018">
    <property type="term" value="P:2-deoxyribose 1-phosphate catabolic process"/>
    <property type="evidence" value="ECO:0007669"/>
    <property type="project" value="UniProtKB-UniRule"/>
</dbReference>
<dbReference type="CDD" id="cd16009">
    <property type="entry name" value="PPM"/>
    <property type="match status" value="1"/>
</dbReference>
<feature type="domain" description="Metalloenzyme" evidence="6">
    <location>
        <begin position="6"/>
        <end position="369"/>
    </location>
</feature>
<dbReference type="PIRSF" id="PIRSF001491">
    <property type="entry name" value="Ppentomutase"/>
    <property type="match status" value="1"/>
</dbReference>
<feature type="binding site" evidence="4">
    <location>
        <position position="321"/>
    </location>
    <ligand>
        <name>Mn(2+)</name>
        <dbReference type="ChEBI" id="CHEBI:29035"/>
        <label>1</label>
    </ligand>
</feature>
<proteinExistence type="inferred from homology"/>
<evidence type="ECO:0000256" key="3">
    <source>
        <dbReference type="ARBA" id="ARBA00023211"/>
    </source>
</evidence>
<evidence type="ECO:0000256" key="5">
    <source>
        <dbReference type="NCBIfam" id="TIGR01696"/>
    </source>
</evidence>
<dbReference type="GO" id="GO:0006015">
    <property type="term" value="P:5-phosphoribose 1-diphosphate biosynthetic process"/>
    <property type="evidence" value="ECO:0007669"/>
    <property type="project" value="UniProtKB-UniPathway"/>
</dbReference>
<dbReference type="OrthoDB" id="9769930at2"/>
<comment type="pathway">
    <text evidence="4">Carbohydrate degradation; 2-deoxy-D-ribose 1-phosphate degradation; D-glyceraldehyde 3-phosphate and acetaldehyde from 2-deoxy-alpha-D-ribose 1-phosphate: step 1/2.</text>
</comment>
<dbReference type="InterPro" id="IPR010045">
    <property type="entry name" value="DeoB"/>
</dbReference>
<dbReference type="InterPro" id="IPR006124">
    <property type="entry name" value="Metalloenzyme"/>
</dbReference>
<keyword evidence="8" id="KW-1185">Reference proteome</keyword>
<dbReference type="GO" id="GO:0005829">
    <property type="term" value="C:cytosol"/>
    <property type="evidence" value="ECO:0007669"/>
    <property type="project" value="TreeGrafter"/>
</dbReference>
<dbReference type="Proteomes" id="UP000186400">
    <property type="component" value="Unassembled WGS sequence"/>
</dbReference>
<dbReference type="InterPro" id="IPR024052">
    <property type="entry name" value="Phosphopentomutase_DeoB_cap_sf"/>
</dbReference>
<evidence type="ECO:0000313" key="8">
    <source>
        <dbReference type="Proteomes" id="UP000186400"/>
    </source>
</evidence>
<comment type="subcellular location">
    <subcellularLocation>
        <location evidence="4">Cytoplasm</location>
    </subcellularLocation>
</comment>
<dbReference type="NCBIfam" id="NF003766">
    <property type="entry name" value="PRK05362.1"/>
    <property type="match status" value="1"/>
</dbReference>
<dbReference type="Pfam" id="PF01676">
    <property type="entry name" value="Metalloenzyme"/>
    <property type="match status" value="1"/>
</dbReference>
<protein>
    <recommendedName>
        <fullName evidence="4 5">Phosphopentomutase</fullName>
        <ecNumber evidence="4 5">5.4.2.7</ecNumber>
    </recommendedName>
    <alternativeName>
        <fullName evidence="4">Phosphodeoxyribomutase</fullName>
    </alternativeName>
</protein>
<dbReference type="SUPFAM" id="SSF143856">
    <property type="entry name" value="DeoB insert domain-like"/>
    <property type="match status" value="1"/>
</dbReference>
<dbReference type="AlphaFoldDB" id="A0A1N6SX02"/>
<accession>A0A1N6SX02</accession>
<sequence length="391" mass="41786">MKKLDRLFIIVLDSLGVGALPDAEEYGDLGANTLGHIAEALPLKLPVMESLGLGNILDVRGISPASAPRGAWGKAASRTKGKDSTVGHWELAGVPVDQPLPTWPQGIDSAVIRDFEEAIGRKCLGGGVASGTQIIAELGARHVETGFPIVYTSADSVFQIAAHEEVVGLEKLYHWCEIARKTLSVGRVIARPFIGQEGSWQRTANRHDYALPAPGKTMLDALQEKGCPVVAVGKIADLFAGRGIDESWPTKSNDHGMDKTLEIARQEGKGLVFVNLVDFDSVYGHRRDVRGYRDALESFDFRLGALLPLLRNDEAVLITADHGCDPVFKGTDHTREYVPILAAGPPMSPVPLGCRNSFADIAASAVDLLVGPAVWSGPAGESFADTLVQEG</sequence>
<dbReference type="PANTHER" id="PTHR21110:SF0">
    <property type="entry name" value="PHOSPHOPENTOMUTASE"/>
    <property type="match status" value="1"/>
</dbReference>
<organism evidence="7 8">
    <name type="scientific">Alkalispirochaeta americana</name>
    <dbReference type="NCBI Taxonomy" id="159291"/>
    <lineage>
        <taxon>Bacteria</taxon>
        <taxon>Pseudomonadati</taxon>
        <taxon>Spirochaetota</taxon>
        <taxon>Spirochaetia</taxon>
        <taxon>Spirochaetales</taxon>
        <taxon>Spirochaetaceae</taxon>
        <taxon>Alkalispirochaeta</taxon>
    </lineage>
</organism>
<feature type="binding site" evidence="4">
    <location>
        <position position="13"/>
    </location>
    <ligand>
        <name>Mn(2+)</name>
        <dbReference type="ChEBI" id="CHEBI:29035"/>
        <label>1</label>
    </ligand>
</feature>
<dbReference type="GO" id="GO:0009117">
    <property type="term" value="P:nucleotide metabolic process"/>
    <property type="evidence" value="ECO:0007669"/>
    <property type="project" value="UniProtKB-UniRule"/>
</dbReference>
<comment type="catalytic activity">
    <reaction evidence="4">
        <text>alpha-D-ribose 1-phosphate = D-ribose 5-phosphate</text>
        <dbReference type="Rhea" id="RHEA:18793"/>
        <dbReference type="ChEBI" id="CHEBI:57720"/>
        <dbReference type="ChEBI" id="CHEBI:78346"/>
        <dbReference type="EC" id="5.4.2.7"/>
    </reaction>
</comment>
<comment type="catalytic activity">
    <reaction evidence="4">
        <text>2-deoxy-alpha-D-ribose 1-phosphate = 2-deoxy-D-ribose 5-phosphate</text>
        <dbReference type="Rhea" id="RHEA:27658"/>
        <dbReference type="ChEBI" id="CHEBI:57259"/>
        <dbReference type="ChEBI" id="CHEBI:62877"/>
        <dbReference type="EC" id="5.4.2.7"/>
    </reaction>
</comment>
<evidence type="ECO:0000256" key="2">
    <source>
        <dbReference type="ARBA" id="ARBA00022723"/>
    </source>
</evidence>
<feature type="binding site" evidence="4">
    <location>
        <position position="285"/>
    </location>
    <ligand>
        <name>Mn(2+)</name>
        <dbReference type="ChEBI" id="CHEBI:29035"/>
        <label>2</label>
    </ligand>
</feature>
<reference evidence="7 8" key="1">
    <citation type="submission" date="2017-01" db="EMBL/GenBank/DDBJ databases">
        <authorList>
            <person name="Mah S.A."/>
            <person name="Swanson W.J."/>
            <person name="Moy G.W."/>
            <person name="Vacquier V.D."/>
        </authorList>
    </citation>
    <scope>NUCLEOTIDE SEQUENCE [LARGE SCALE GENOMIC DNA]</scope>
    <source>
        <strain evidence="7 8">ASpG1</strain>
    </source>
</reference>
<keyword evidence="3 4" id="KW-0464">Manganese</keyword>
<gene>
    <name evidence="4" type="primary">deoB</name>
    <name evidence="7" type="ORF">SAMN05920897_10934</name>
</gene>
<dbReference type="GO" id="GO:0000287">
    <property type="term" value="F:magnesium ion binding"/>
    <property type="evidence" value="ECO:0007669"/>
    <property type="project" value="UniProtKB-UniRule"/>
</dbReference>
<evidence type="ECO:0000259" key="6">
    <source>
        <dbReference type="Pfam" id="PF01676"/>
    </source>
</evidence>
<keyword evidence="4" id="KW-0413">Isomerase</keyword>
<dbReference type="UniPathway" id="UPA00087">
    <property type="reaction ID" value="UER00173"/>
</dbReference>
<dbReference type="EMBL" id="FTMS01000009">
    <property type="protein sequence ID" value="SIQ45639.1"/>
    <property type="molecule type" value="Genomic_DNA"/>
</dbReference>
<dbReference type="Gene3D" id="3.40.720.10">
    <property type="entry name" value="Alkaline Phosphatase, subunit A"/>
    <property type="match status" value="1"/>
</dbReference>
<dbReference type="HAMAP" id="MF_00740">
    <property type="entry name" value="Phosphopentomut"/>
    <property type="match status" value="1"/>
</dbReference>
<evidence type="ECO:0000313" key="7">
    <source>
        <dbReference type="EMBL" id="SIQ45639.1"/>
    </source>
</evidence>
<dbReference type="STRING" id="159291.SAMN05920897_10934"/>
<comment type="similarity">
    <text evidence="1 4">Belongs to the phosphopentomutase family.</text>
</comment>
<comment type="cofactor">
    <cofactor evidence="4">
        <name>Mn(2+)</name>
        <dbReference type="ChEBI" id="CHEBI:29035"/>
    </cofactor>
    <text evidence="4">Binds 2 manganese ions.</text>
</comment>
<dbReference type="SUPFAM" id="SSF53649">
    <property type="entry name" value="Alkaline phosphatase-like"/>
    <property type="match status" value="1"/>
</dbReference>
<dbReference type="EC" id="5.4.2.7" evidence="4 5"/>
<dbReference type="NCBIfam" id="TIGR01696">
    <property type="entry name" value="deoB"/>
    <property type="match status" value="1"/>
</dbReference>
<comment type="function">
    <text evidence="4">Isomerase that catalyzes the conversion of deoxy-ribose 1-phosphate (dRib-1-P) and ribose 1-phosphate (Rib-1-P) to deoxy-ribose 5-phosphate (dRib-5-P) and ribose 5-phosphate (Rib-5-P), respectively.</text>
</comment>
<keyword evidence="2 4" id="KW-0479">Metal-binding</keyword>
<dbReference type="InterPro" id="IPR017850">
    <property type="entry name" value="Alkaline_phosphatase_core_sf"/>
</dbReference>
<keyword evidence="4" id="KW-0963">Cytoplasm</keyword>
<feature type="binding site" evidence="4">
    <location>
        <position position="280"/>
    </location>
    <ligand>
        <name>Mn(2+)</name>
        <dbReference type="ChEBI" id="CHEBI:29035"/>
        <label>2</label>
    </ligand>
</feature>
<dbReference type="Gene3D" id="3.30.70.1250">
    <property type="entry name" value="Phosphopentomutase"/>
    <property type="match status" value="1"/>
</dbReference>
<name>A0A1N6SX02_9SPIO</name>
<evidence type="ECO:0000256" key="1">
    <source>
        <dbReference type="ARBA" id="ARBA00010373"/>
    </source>
</evidence>
<feature type="binding site" evidence="4">
    <location>
        <position position="322"/>
    </location>
    <ligand>
        <name>Mn(2+)</name>
        <dbReference type="ChEBI" id="CHEBI:29035"/>
        <label>1</label>
    </ligand>
</feature>
<dbReference type="GO" id="GO:0043094">
    <property type="term" value="P:metabolic compound salvage"/>
    <property type="evidence" value="ECO:0007669"/>
    <property type="project" value="UniProtKB-UniRule"/>
</dbReference>
<feature type="binding site" evidence="4">
    <location>
        <position position="333"/>
    </location>
    <ligand>
        <name>Mn(2+)</name>
        <dbReference type="ChEBI" id="CHEBI:29035"/>
        <label>2</label>
    </ligand>
</feature>
<dbReference type="PANTHER" id="PTHR21110">
    <property type="entry name" value="PHOSPHOPENTOMUTASE"/>
    <property type="match status" value="1"/>
</dbReference>